<keyword evidence="1" id="KW-0812">Transmembrane</keyword>
<dbReference type="AlphaFoldDB" id="A0A255H2I9"/>
<accession>A0A255H2I9</accession>
<dbReference type="Proteomes" id="UP000216311">
    <property type="component" value="Unassembled WGS sequence"/>
</dbReference>
<dbReference type="EMBL" id="NMVQ01000023">
    <property type="protein sequence ID" value="OYO20804.1"/>
    <property type="molecule type" value="Genomic_DNA"/>
</dbReference>
<keyword evidence="1" id="KW-0472">Membrane</keyword>
<gene>
    <name evidence="3" type="ORF">CGZ93_11260</name>
</gene>
<evidence type="ECO:0000256" key="1">
    <source>
        <dbReference type="SAM" id="Phobius"/>
    </source>
</evidence>
<dbReference type="PANTHER" id="PTHR37938:SF1">
    <property type="entry name" value="BLL0215 PROTEIN"/>
    <property type="match status" value="1"/>
</dbReference>
<proteinExistence type="predicted"/>
<protein>
    <recommendedName>
        <fullName evidence="2">YdbS-like PH domain-containing protein</fullName>
    </recommendedName>
</protein>
<dbReference type="OrthoDB" id="4350422at2"/>
<evidence type="ECO:0000259" key="2">
    <source>
        <dbReference type="Pfam" id="PF03703"/>
    </source>
</evidence>
<dbReference type="Pfam" id="PF03703">
    <property type="entry name" value="bPH_2"/>
    <property type="match status" value="1"/>
</dbReference>
<dbReference type="PANTHER" id="PTHR37938">
    <property type="entry name" value="BLL0215 PROTEIN"/>
    <property type="match status" value="1"/>
</dbReference>
<feature type="domain" description="YdbS-like PH" evidence="2">
    <location>
        <begin position="77"/>
        <end position="153"/>
    </location>
</feature>
<sequence>MGVSAKELAEGERVVLNLRTHPKALWLPFAGLLTVLALLVVGLVFMPPTWQPVGVIVLVAVVVLLTVPVFVAPLLKWRSRTYTITDRRIMTRQGILNRTGHDIQLRKVNAVAQERSLSDRVLGCGTLKLDTASEAGTVVLPDVPRVEEVARAINQLLFDTDDRSDH</sequence>
<feature type="transmembrane region" description="Helical" evidence="1">
    <location>
        <begin position="25"/>
        <end position="46"/>
    </location>
</feature>
<feature type="transmembrane region" description="Helical" evidence="1">
    <location>
        <begin position="52"/>
        <end position="75"/>
    </location>
</feature>
<keyword evidence="4" id="KW-1185">Reference proteome</keyword>
<evidence type="ECO:0000313" key="3">
    <source>
        <dbReference type="EMBL" id="OYO20804.1"/>
    </source>
</evidence>
<comment type="caution">
    <text evidence="3">The sequence shown here is derived from an EMBL/GenBank/DDBJ whole genome shotgun (WGS) entry which is preliminary data.</text>
</comment>
<evidence type="ECO:0000313" key="4">
    <source>
        <dbReference type="Proteomes" id="UP000216311"/>
    </source>
</evidence>
<dbReference type="RefSeq" id="WP_094364231.1">
    <property type="nucleotide sequence ID" value="NZ_NMVQ01000023.1"/>
</dbReference>
<keyword evidence="1" id="KW-1133">Transmembrane helix</keyword>
<name>A0A255H2I9_9ACTN</name>
<reference evidence="3 4" key="1">
    <citation type="submission" date="2017-07" db="EMBL/GenBank/DDBJ databases">
        <title>Draft whole genome sequences of clinical Proprionibacteriaceae strains.</title>
        <authorList>
            <person name="Bernier A.-M."/>
            <person name="Bernard K."/>
            <person name="Domingo M.-C."/>
        </authorList>
    </citation>
    <scope>NUCLEOTIDE SEQUENCE [LARGE SCALE GENOMIC DNA]</scope>
    <source>
        <strain evidence="3 4">NML 130396</strain>
    </source>
</reference>
<organism evidence="3 4">
    <name type="scientific">Enemella dayhoffiae</name>
    <dbReference type="NCBI Taxonomy" id="2016507"/>
    <lineage>
        <taxon>Bacteria</taxon>
        <taxon>Bacillati</taxon>
        <taxon>Actinomycetota</taxon>
        <taxon>Actinomycetes</taxon>
        <taxon>Propionibacteriales</taxon>
        <taxon>Propionibacteriaceae</taxon>
        <taxon>Enemella</taxon>
    </lineage>
</organism>
<dbReference type="InterPro" id="IPR005182">
    <property type="entry name" value="YdbS-like_PH"/>
</dbReference>